<protein>
    <recommendedName>
        <fullName evidence="5 9">Hydroxyacylglutathione hydrolase</fullName>
        <ecNumber evidence="5 9">3.1.2.6</ecNumber>
    </recommendedName>
</protein>
<evidence type="ECO:0000256" key="7">
    <source>
        <dbReference type="ARBA" id="ARBA00022801"/>
    </source>
</evidence>
<gene>
    <name evidence="11" type="primary">gloB</name>
    <name evidence="11" type="ORF">ENJ65_05110</name>
</gene>
<dbReference type="InterPro" id="IPR017782">
    <property type="entry name" value="Hydroxyacylglutathione_Hdrlase"/>
</dbReference>
<dbReference type="Pfam" id="PF16123">
    <property type="entry name" value="HAGH_C"/>
    <property type="match status" value="1"/>
</dbReference>
<name>A0A832N3X2_9GAMM</name>
<dbReference type="Proteomes" id="UP000885832">
    <property type="component" value="Unassembled WGS sequence"/>
</dbReference>
<dbReference type="InterPro" id="IPR001279">
    <property type="entry name" value="Metallo-B-lactamas"/>
</dbReference>
<keyword evidence="6" id="KW-0479">Metal-binding</keyword>
<evidence type="ECO:0000256" key="6">
    <source>
        <dbReference type="ARBA" id="ARBA00022723"/>
    </source>
</evidence>
<evidence type="ECO:0000256" key="1">
    <source>
        <dbReference type="ARBA" id="ARBA00001623"/>
    </source>
</evidence>
<comment type="catalytic activity">
    <reaction evidence="1">
        <text>an S-(2-hydroxyacyl)glutathione + H2O = a 2-hydroxy carboxylate + glutathione + H(+)</text>
        <dbReference type="Rhea" id="RHEA:21864"/>
        <dbReference type="ChEBI" id="CHEBI:15377"/>
        <dbReference type="ChEBI" id="CHEBI:15378"/>
        <dbReference type="ChEBI" id="CHEBI:57925"/>
        <dbReference type="ChEBI" id="CHEBI:58896"/>
        <dbReference type="ChEBI" id="CHEBI:71261"/>
        <dbReference type="EC" id="3.1.2.6"/>
    </reaction>
</comment>
<feature type="non-terminal residue" evidence="11">
    <location>
        <position position="248"/>
    </location>
</feature>
<evidence type="ECO:0000259" key="10">
    <source>
        <dbReference type="SMART" id="SM00849"/>
    </source>
</evidence>
<dbReference type="PIRSF" id="PIRSF005457">
    <property type="entry name" value="Glx"/>
    <property type="match status" value="1"/>
</dbReference>
<evidence type="ECO:0000256" key="3">
    <source>
        <dbReference type="ARBA" id="ARBA00004963"/>
    </source>
</evidence>
<dbReference type="InterPro" id="IPR035680">
    <property type="entry name" value="Clx_II_MBL"/>
</dbReference>
<dbReference type="HAMAP" id="MF_01374">
    <property type="entry name" value="Glyoxalase_2"/>
    <property type="match status" value="1"/>
</dbReference>
<dbReference type="InterPro" id="IPR050110">
    <property type="entry name" value="Glyoxalase_II_hydrolase"/>
</dbReference>
<dbReference type="InterPro" id="IPR036866">
    <property type="entry name" value="RibonucZ/Hydroxyglut_hydro"/>
</dbReference>
<dbReference type="SUPFAM" id="SSF56281">
    <property type="entry name" value="Metallo-hydrolase/oxidoreductase"/>
    <property type="match status" value="1"/>
</dbReference>
<proteinExistence type="inferred from homology"/>
<dbReference type="NCBIfam" id="TIGR03413">
    <property type="entry name" value="GSH_gloB"/>
    <property type="match status" value="1"/>
</dbReference>
<dbReference type="InterPro" id="IPR032282">
    <property type="entry name" value="HAGH_C"/>
</dbReference>
<sequence>MLFPRFIRIDLNGIACQHSAMIKINPLPAYSDNYIWLIQFGDHQVVVIDPGDAAPVQQALQQQGLQLAAILVTHNHWDHIDGIETLLQQHPVPVYGPASGQTPGLTQPCKAGQQIQIGELNLEVMDVPGHTPDHIAYYGHQSLFCGDTLFAAGCGRLLGGSAEQLHDSLNKIAKLPINTNIYCTHEYTLANLKFAQAVEPDNQQIRQRITTETKKRQQGQPTLPSSLQLELASNPFLRCQSDTVKASA</sequence>
<keyword evidence="8" id="KW-0862">Zinc</keyword>
<dbReference type="GO" id="GO:0004416">
    <property type="term" value="F:hydroxyacylglutathione hydrolase activity"/>
    <property type="evidence" value="ECO:0007669"/>
    <property type="project" value="UniProtKB-UniRule"/>
</dbReference>
<comment type="cofactor">
    <cofactor evidence="2">
        <name>Zn(2+)</name>
        <dbReference type="ChEBI" id="CHEBI:29105"/>
    </cofactor>
</comment>
<dbReference type="EMBL" id="DRNF01000324">
    <property type="protein sequence ID" value="HHJ80993.1"/>
    <property type="molecule type" value="Genomic_DNA"/>
</dbReference>
<feature type="domain" description="Metallo-beta-lactamase" evidence="10">
    <location>
        <begin position="32"/>
        <end position="185"/>
    </location>
</feature>
<dbReference type="SMART" id="SM00849">
    <property type="entry name" value="Lactamase_B"/>
    <property type="match status" value="1"/>
</dbReference>
<dbReference type="CDD" id="cd07723">
    <property type="entry name" value="hydroxyacylglutathione_hydrolase_MBL-fold"/>
    <property type="match status" value="1"/>
</dbReference>
<dbReference type="GO" id="GO:0019243">
    <property type="term" value="P:methylglyoxal catabolic process to D-lactate via S-lactoyl-glutathione"/>
    <property type="evidence" value="ECO:0007669"/>
    <property type="project" value="UniProtKB-UniRule"/>
</dbReference>
<reference evidence="11" key="1">
    <citation type="journal article" date="2020" name="mSystems">
        <title>Genome- and Community-Level Interaction Insights into Carbon Utilization and Element Cycling Functions of Hydrothermarchaeota in Hydrothermal Sediment.</title>
        <authorList>
            <person name="Zhou Z."/>
            <person name="Liu Y."/>
            <person name="Xu W."/>
            <person name="Pan J."/>
            <person name="Luo Z.H."/>
            <person name="Li M."/>
        </authorList>
    </citation>
    <scope>NUCLEOTIDE SEQUENCE [LARGE SCALE GENOMIC DNA]</scope>
    <source>
        <strain evidence="11">HyVt-505</strain>
    </source>
</reference>
<dbReference type="PANTHER" id="PTHR43705">
    <property type="entry name" value="HYDROXYACYLGLUTATHIONE HYDROLASE"/>
    <property type="match status" value="1"/>
</dbReference>
<comment type="similarity">
    <text evidence="4">Belongs to the metallo-beta-lactamase superfamily. Glyoxalase II family.</text>
</comment>
<evidence type="ECO:0000256" key="5">
    <source>
        <dbReference type="ARBA" id="ARBA00011917"/>
    </source>
</evidence>
<keyword evidence="7 11" id="KW-0378">Hydrolase</keyword>
<dbReference type="PANTHER" id="PTHR43705:SF1">
    <property type="entry name" value="HYDROXYACYLGLUTATHIONE HYDROLASE GLOB"/>
    <property type="match status" value="1"/>
</dbReference>
<dbReference type="Gene3D" id="3.60.15.10">
    <property type="entry name" value="Ribonuclease Z/Hydroxyacylglutathione hydrolase-like"/>
    <property type="match status" value="1"/>
</dbReference>
<dbReference type="EC" id="3.1.2.6" evidence="5 9"/>
<evidence type="ECO:0000256" key="8">
    <source>
        <dbReference type="ARBA" id="ARBA00022833"/>
    </source>
</evidence>
<evidence type="ECO:0000313" key="11">
    <source>
        <dbReference type="EMBL" id="HHJ80993.1"/>
    </source>
</evidence>
<comment type="pathway">
    <text evidence="3">Secondary metabolite metabolism; methylglyoxal degradation; (R)-lactate from methylglyoxal: step 2/2.</text>
</comment>
<evidence type="ECO:0000256" key="2">
    <source>
        <dbReference type="ARBA" id="ARBA00001947"/>
    </source>
</evidence>
<organism evidence="11">
    <name type="scientific">Candidatus Tenderia electrophaga</name>
    <dbReference type="NCBI Taxonomy" id="1748243"/>
    <lineage>
        <taxon>Bacteria</taxon>
        <taxon>Pseudomonadati</taxon>
        <taxon>Pseudomonadota</taxon>
        <taxon>Gammaproteobacteria</taxon>
        <taxon>Candidatus Tenderiales</taxon>
        <taxon>Candidatus Tenderiaceae</taxon>
        <taxon>Candidatus Tenderia</taxon>
    </lineage>
</organism>
<dbReference type="AlphaFoldDB" id="A0A832N3X2"/>
<dbReference type="Pfam" id="PF00753">
    <property type="entry name" value="Lactamase_B"/>
    <property type="match status" value="2"/>
</dbReference>
<accession>A0A832N3X2</accession>
<dbReference type="GO" id="GO:0046872">
    <property type="term" value="F:metal ion binding"/>
    <property type="evidence" value="ECO:0007669"/>
    <property type="project" value="UniProtKB-KW"/>
</dbReference>
<comment type="caution">
    <text evidence="11">The sequence shown here is derived from an EMBL/GenBank/DDBJ whole genome shotgun (WGS) entry which is preliminary data.</text>
</comment>
<evidence type="ECO:0000256" key="4">
    <source>
        <dbReference type="ARBA" id="ARBA00006759"/>
    </source>
</evidence>
<evidence type="ECO:0000256" key="9">
    <source>
        <dbReference type="NCBIfam" id="TIGR03413"/>
    </source>
</evidence>